<dbReference type="PANTHER" id="PTHR38765:SF1">
    <property type="entry name" value="DUF484 DOMAIN-CONTAINING PROTEIN"/>
    <property type="match status" value="1"/>
</dbReference>
<reference evidence="1 2" key="1">
    <citation type="submission" date="2020-06" db="EMBL/GenBank/DDBJ databases">
        <title>Pseudomonas eucalypticola sp. nov., an endophyte of Eucalyptus dunnii leaves with biocontrol ability of eucalyptus leaf blight.</title>
        <authorList>
            <person name="Liu Y."/>
            <person name="Song Z."/>
            <person name="Zeng H."/>
            <person name="Lu M."/>
            <person name="Wang X."/>
            <person name="Lian X."/>
            <person name="Zhang Q."/>
        </authorList>
    </citation>
    <scope>NUCLEOTIDE SEQUENCE [LARGE SCALE GENOMIC DNA]</scope>
    <source>
        <strain evidence="1 2">NP-1</strain>
    </source>
</reference>
<proteinExistence type="predicted"/>
<name>A0A7D5D4G3_9PSED</name>
<dbReference type="EMBL" id="CP056030">
    <property type="protein sequence ID" value="QKZ02492.1"/>
    <property type="molecule type" value="Genomic_DNA"/>
</dbReference>
<dbReference type="Proteomes" id="UP000509568">
    <property type="component" value="Chromosome"/>
</dbReference>
<dbReference type="Pfam" id="PF04340">
    <property type="entry name" value="DUF484"/>
    <property type="match status" value="1"/>
</dbReference>
<dbReference type="InterPro" id="IPR007435">
    <property type="entry name" value="DUF484"/>
</dbReference>
<gene>
    <name evidence="1" type="ORF">HWQ56_01260</name>
</gene>
<accession>A0A7D5D4G3</accession>
<keyword evidence="2" id="KW-1185">Reference proteome</keyword>
<dbReference type="Gene3D" id="3.30.450.40">
    <property type="match status" value="1"/>
</dbReference>
<organism evidence="1 2">
    <name type="scientific">Pseudomonas eucalypticola</name>
    <dbReference type="NCBI Taxonomy" id="2599595"/>
    <lineage>
        <taxon>Bacteria</taxon>
        <taxon>Pseudomonadati</taxon>
        <taxon>Pseudomonadota</taxon>
        <taxon>Gammaproteobacteria</taxon>
        <taxon>Pseudomonadales</taxon>
        <taxon>Pseudomonadaceae</taxon>
        <taxon>Pseudomonas</taxon>
    </lineage>
</organism>
<dbReference type="KEGG" id="pez:HWQ56_01260"/>
<sequence length="245" mass="27072">MTDKPQAPAPQPLDSVEDGTASTLGAEAVAAFLRANPDFFVEQEDLLVSLRLPHQRGDTVSLVERQMKVLRERNIEMRHRLSHLMDVARDNDRLFDKTRRLILDILDAGSLEEVVIAVEDSLRQEFQVPFVSLILFSDIATPVGRWVSSGEAHQAIGALLSGGKPVSGTLRDHELDFLFGEEQRKQVGSTAVATLSHQGLHGVLAIGSRDPQHYKSSVGTLFLNYIAEVLGRVVPRFTSSLRSVR</sequence>
<dbReference type="RefSeq" id="WP_158156031.1">
    <property type="nucleotide sequence ID" value="NZ_CP056030.1"/>
</dbReference>
<protein>
    <submittedName>
        <fullName evidence="1">DUF484 family protein</fullName>
    </submittedName>
</protein>
<evidence type="ECO:0000313" key="2">
    <source>
        <dbReference type="Proteomes" id="UP000509568"/>
    </source>
</evidence>
<evidence type="ECO:0000313" key="1">
    <source>
        <dbReference type="EMBL" id="QKZ02492.1"/>
    </source>
</evidence>
<dbReference type="PANTHER" id="PTHR38765">
    <property type="entry name" value="DUF484 DOMAIN-CONTAINING PROTEIN"/>
    <property type="match status" value="1"/>
</dbReference>
<dbReference type="InterPro" id="IPR029016">
    <property type="entry name" value="GAF-like_dom_sf"/>
</dbReference>
<dbReference type="AlphaFoldDB" id="A0A7D5D4G3"/>